<evidence type="ECO:0000256" key="1">
    <source>
        <dbReference type="SAM" id="MobiDB-lite"/>
    </source>
</evidence>
<name>A0A8D1QYB4_PIG</name>
<feature type="region of interest" description="Disordered" evidence="1">
    <location>
        <begin position="68"/>
        <end position="92"/>
    </location>
</feature>
<evidence type="ECO:0000313" key="2">
    <source>
        <dbReference type="Ensembl" id="ENSSSCP00055025733.1"/>
    </source>
</evidence>
<dbReference type="Ensembl" id="ENSSSCT00055032305.1">
    <property type="protein sequence ID" value="ENSSSCP00055025733.1"/>
    <property type="gene ID" value="ENSSSCG00055016377.1"/>
</dbReference>
<sequence length="92" mass="9816">KSLPGEINSLTTIYPVFELSYNLEFRCSLLAADPGPLLLSVPGAPVAPSVHRRGGSRVVATSWIMSRSSRVSGSPPPFRQISNSSQQVASSF</sequence>
<accession>A0A8D1QYB4</accession>
<reference evidence="2" key="1">
    <citation type="submission" date="2025-08" db="UniProtKB">
        <authorList>
            <consortium name="Ensembl"/>
        </authorList>
    </citation>
    <scope>IDENTIFICATION</scope>
</reference>
<proteinExistence type="predicted"/>
<evidence type="ECO:0000313" key="3">
    <source>
        <dbReference type="Proteomes" id="UP000694724"/>
    </source>
</evidence>
<protein>
    <submittedName>
        <fullName evidence="2">Uncharacterized protein</fullName>
    </submittedName>
</protein>
<organism evidence="2 3">
    <name type="scientific">Sus scrofa</name>
    <name type="common">Pig</name>
    <dbReference type="NCBI Taxonomy" id="9823"/>
    <lineage>
        <taxon>Eukaryota</taxon>
        <taxon>Metazoa</taxon>
        <taxon>Chordata</taxon>
        <taxon>Craniata</taxon>
        <taxon>Vertebrata</taxon>
        <taxon>Euteleostomi</taxon>
        <taxon>Mammalia</taxon>
        <taxon>Eutheria</taxon>
        <taxon>Laurasiatheria</taxon>
        <taxon>Artiodactyla</taxon>
        <taxon>Suina</taxon>
        <taxon>Suidae</taxon>
        <taxon>Sus</taxon>
    </lineage>
</organism>
<dbReference type="Proteomes" id="UP000694724">
    <property type="component" value="Unplaced"/>
</dbReference>
<dbReference type="AlphaFoldDB" id="A0A8D1QYB4"/>
<feature type="compositionally biased region" description="Polar residues" evidence="1">
    <location>
        <begin position="80"/>
        <end position="92"/>
    </location>
</feature>